<feature type="compositionally biased region" description="Polar residues" evidence="1">
    <location>
        <begin position="392"/>
        <end position="402"/>
    </location>
</feature>
<evidence type="ECO:0000313" key="3">
    <source>
        <dbReference type="EMBL" id="CAE6521843.1"/>
    </source>
</evidence>
<feature type="region of interest" description="Disordered" evidence="1">
    <location>
        <begin position="472"/>
        <end position="629"/>
    </location>
</feature>
<reference evidence="3" key="1">
    <citation type="submission" date="2021-01" db="EMBL/GenBank/DDBJ databases">
        <authorList>
            <person name="Kaushik A."/>
        </authorList>
    </citation>
    <scope>NUCLEOTIDE SEQUENCE</scope>
    <source>
        <strain evidence="3">AG3-1AP</strain>
    </source>
</reference>
<proteinExistence type="predicted"/>
<feature type="region of interest" description="Disordered" evidence="1">
    <location>
        <begin position="361"/>
        <end position="459"/>
    </location>
</feature>
<dbReference type="InterPro" id="IPR011009">
    <property type="entry name" value="Kinase-like_dom_sf"/>
</dbReference>
<gene>
    <name evidence="3" type="ORF">RDB_LOCUS145756</name>
</gene>
<evidence type="ECO:0000313" key="4">
    <source>
        <dbReference type="Proteomes" id="UP000663831"/>
    </source>
</evidence>
<dbReference type="PROSITE" id="PS00108">
    <property type="entry name" value="PROTEIN_KINASE_ST"/>
    <property type="match status" value="1"/>
</dbReference>
<dbReference type="PROSITE" id="PS50011">
    <property type="entry name" value="PROTEIN_KINASE_DOM"/>
    <property type="match status" value="1"/>
</dbReference>
<comment type="caution">
    <text evidence="3">The sequence shown here is derived from an EMBL/GenBank/DDBJ whole genome shotgun (WGS) entry which is preliminary data.</text>
</comment>
<dbReference type="InterPro" id="IPR001245">
    <property type="entry name" value="Ser-Thr/Tyr_kinase_cat_dom"/>
</dbReference>
<dbReference type="GO" id="GO:0005524">
    <property type="term" value="F:ATP binding"/>
    <property type="evidence" value="ECO:0007669"/>
    <property type="project" value="InterPro"/>
</dbReference>
<accession>A0A8H3DC33</accession>
<dbReference type="InterPro" id="IPR008271">
    <property type="entry name" value="Ser/Thr_kinase_AS"/>
</dbReference>
<feature type="compositionally biased region" description="Polar residues" evidence="1">
    <location>
        <begin position="371"/>
        <end position="383"/>
    </location>
</feature>
<evidence type="ECO:0000259" key="2">
    <source>
        <dbReference type="PROSITE" id="PS50011"/>
    </source>
</evidence>
<sequence>MPSFACHSPDDLFSDVRDLTRTTKIIGTKPFAYGGYSDIWRGFEWGAGATRDVAIKIIRVATRQTVSLERLKKRISREIIAWKAIEHPNILPFYGLFWPERDGLPAMVYPYCEAGTCAEYLVNNTDADRMAIIRQVADGLHHLHSFNPPIAHGDIKAANILMKQDGTPLIADFGLSRLVMEFSTGLTTSSSRGSCRWMAPELFGGIDSYVLVLVTPASDVWAFGCLCLEILLGILPWASTRNDAAIMLAVVNNRQSPPLPTHTGTLPIGHIMRHCWVHEPSQRPSMLQLVNALFGTDPEHLHTPACVLLPPAVFSDSPPAIHNSDLDSFTRDYSDSPLVFSPSDLHTITRTKTPVASVPFEPLFSPREAPSHQSLTPVSNTGATPYLDMLSFTPSDSGSSGPASRDEPPLFEIPAPLFGFGPRRPSKSIRETRQNSQPLWPRTPQSSSSSNLPQISRPAGDDAFRSEVWRGNAVGTPSSTRPSTRPPTRPPSQSSLHIWTPPRTDSRHSSHAPSMSPLSQYSSDHSATTTSLATPVTPIRQSLPQYSRHSHSTTCVPSGSPDHTPPGHYYAAPPFQSHSSWSPSGAVPRDFQFPTSKPIRISTPDGRPVTLPERKPSSSSPIKVARSSR</sequence>
<dbReference type="OrthoDB" id="346907at2759"/>
<dbReference type="GO" id="GO:0004674">
    <property type="term" value="F:protein serine/threonine kinase activity"/>
    <property type="evidence" value="ECO:0007669"/>
    <property type="project" value="TreeGrafter"/>
</dbReference>
<dbReference type="PANTHER" id="PTHR44329">
    <property type="entry name" value="SERINE/THREONINE-PROTEIN KINASE TNNI3K-RELATED"/>
    <property type="match status" value="1"/>
</dbReference>
<feature type="compositionally biased region" description="Polar residues" evidence="1">
    <location>
        <begin position="511"/>
        <end position="557"/>
    </location>
</feature>
<evidence type="ECO:0000256" key="1">
    <source>
        <dbReference type="SAM" id="MobiDB-lite"/>
    </source>
</evidence>
<dbReference type="AlphaFoldDB" id="A0A8H3DC33"/>
<protein>
    <recommendedName>
        <fullName evidence="2">Protein kinase domain-containing protein</fullName>
    </recommendedName>
</protein>
<dbReference type="InterPro" id="IPR051681">
    <property type="entry name" value="Ser/Thr_Kinases-Pseudokinases"/>
</dbReference>
<dbReference type="SMART" id="SM00220">
    <property type="entry name" value="S_TKc"/>
    <property type="match status" value="1"/>
</dbReference>
<dbReference type="EMBL" id="CAJMWV010006455">
    <property type="protein sequence ID" value="CAE6521843.1"/>
    <property type="molecule type" value="Genomic_DNA"/>
</dbReference>
<dbReference type="Pfam" id="PF07714">
    <property type="entry name" value="PK_Tyr_Ser-Thr"/>
    <property type="match status" value="1"/>
</dbReference>
<dbReference type="SUPFAM" id="SSF56112">
    <property type="entry name" value="Protein kinase-like (PK-like)"/>
    <property type="match status" value="1"/>
</dbReference>
<feature type="domain" description="Protein kinase" evidence="2">
    <location>
        <begin position="25"/>
        <end position="294"/>
    </location>
</feature>
<dbReference type="InterPro" id="IPR000719">
    <property type="entry name" value="Prot_kinase_dom"/>
</dbReference>
<dbReference type="Gene3D" id="1.10.510.10">
    <property type="entry name" value="Transferase(Phosphotransferase) domain 1"/>
    <property type="match status" value="1"/>
</dbReference>
<organism evidence="3 4">
    <name type="scientific">Rhizoctonia solani</name>
    <dbReference type="NCBI Taxonomy" id="456999"/>
    <lineage>
        <taxon>Eukaryota</taxon>
        <taxon>Fungi</taxon>
        <taxon>Dikarya</taxon>
        <taxon>Basidiomycota</taxon>
        <taxon>Agaricomycotina</taxon>
        <taxon>Agaricomycetes</taxon>
        <taxon>Cantharellales</taxon>
        <taxon>Ceratobasidiaceae</taxon>
        <taxon>Rhizoctonia</taxon>
    </lineage>
</organism>
<dbReference type="Proteomes" id="UP000663831">
    <property type="component" value="Unassembled WGS sequence"/>
</dbReference>
<name>A0A8H3DC33_9AGAM</name>